<protein>
    <recommendedName>
        <fullName evidence="1">F-box domain-containing protein</fullName>
    </recommendedName>
</protein>
<feature type="domain" description="F-box" evidence="1">
    <location>
        <begin position="35"/>
        <end position="66"/>
    </location>
</feature>
<dbReference type="PANTHER" id="PTHR44586:SF26">
    <property type="entry name" value="F-BOX DOMAIN-CONTAINING PROTEIN"/>
    <property type="match status" value="1"/>
</dbReference>
<sequence length="163" mass="18181">MKSMHGLKLSRPPHVVESGGEIVDAFMDSSHGRDWSQLQQDLLCRIFSRLDLPDLVYSGVICTYWHLSYSTVRRFRLCSGNLSPYLVYSSADRDSHTAALYNISLPTRSTTLRSRIRRSAAALSWDPLKVGSSLPTSCSTCTSSTPSAALKSPSRRRSMYARC</sequence>
<dbReference type="Gene3D" id="1.20.1280.50">
    <property type="match status" value="1"/>
</dbReference>
<evidence type="ECO:0000313" key="2">
    <source>
        <dbReference type="EMBL" id="GJN05640.1"/>
    </source>
</evidence>
<evidence type="ECO:0000259" key="1">
    <source>
        <dbReference type="Pfam" id="PF00646"/>
    </source>
</evidence>
<name>A0AAV5D5U7_ELECO</name>
<dbReference type="InterPro" id="IPR036047">
    <property type="entry name" value="F-box-like_dom_sf"/>
</dbReference>
<dbReference type="Pfam" id="PF00646">
    <property type="entry name" value="F-box"/>
    <property type="match status" value="1"/>
</dbReference>
<reference evidence="2" key="2">
    <citation type="submission" date="2021-12" db="EMBL/GenBank/DDBJ databases">
        <title>Resequencing data analysis of finger millet.</title>
        <authorList>
            <person name="Hatakeyama M."/>
            <person name="Aluri S."/>
            <person name="Balachadran M.T."/>
            <person name="Sivarajan S.R."/>
            <person name="Poveda L."/>
            <person name="Shimizu-Inatsugi R."/>
            <person name="Schlapbach R."/>
            <person name="Sreeman S.M."/>
            <person name="Shimizu K.K."/>
        </authorList>
    </citation>
    <scope>NUCLEOTIDE SEQUENCE</scope>
</reference>
<dbReference type="SUPFAM" id="SSF81383">
    <property type="entry name" value="F-box domain"/>
    <property type="match status" value="1"/>
</dbReference>
<keyword evidence="3" id="KW-1185">Reference proteome</keyword>
<dbReference type="PANTHER" id="PTHR44586">
    <property type="entry name" value="F-BOX DOMAIN CONTAINING PROTEIN, EXPRESSED"/>
    <property type="match status" value="1"/>
</dbReference>
<proteinExistence type="predicted"/>
<reference evidence="2" key="1">
    <citation type="journal article" date="2018" name="DNA Res.">
        <title>Multiple hybrid de novo genome assembly of finger millet, an orphan allotetraploid crop.</title>
        <authorList>
            <person name="Hatakeyama M."/>
            <person name="Aluri S."/>
            <person name="Balachadran M.T."/>
            <person name="Sivarajan S.R."/>
            <person name="Patrignani A."/>
            <person name="Gruter S."/>
            <person name="Poveda L."/>
            <person name="Shimizu-Inatsugi R."/>
            <person name="Baeten J."/>
            <person name="Francoijs K.J."/>
            <person name="Nataraja K.N."/>
            <person name="Reddy Y.A.N."/>
            <person name="Phadnis S."/>
            <person name="Ravikumar R.L."/>
            <person name="Schlapbach R."/>
            <person name="Sreeman S.M."/>
            <person name="Shimizu K.K."/>
        </authorList>
    </citation>
    <scope>NUCLEOTIDE SEQUENCE</scope>
</reference>
<comment type="caution">
    <text evidence="2">The sequence shown here is derived from an EMBL/GenBank/DDBJ whole genome shotgun (WGS) entry which is preliminary data.</text>
</comment>
<dbReference type="Proteomes" id="UP001054889">
    <property type="component" value="Unassembled WGS sequence"/>
</dbReference>
<dbReference type="AlphaFoldDB" id="A0AAV5D5U7"/>
<dbReference type="InterPro" id="IPR001810">
    <property type="entry name" value="F-box_dom"/>
</dbReference>
<evidence type="ECO:0000313" key="3">
    <source>
        <dbReference type="Proteomes" id="UP001054889"/>
    </source>
</evidence>
<organism evidence="2 3">
    <name type="scientific">Eleusine coracana subsp. coracana</name>
    <dbReference type="NCBI Taxonomy" id="191504"/>
    <lineage>
        <taxon>Eukaryota</taxon>
        <taxon>Viridiplantae</taxon>
        <taxon>Streptophyta</taxon>
        <taxon>Embryophyta</taxon>
        <taxon>Tracheophyta</taxon>
        <taxon>Spermatophyta</taxon>
        <taxon>Magnoliopsida</taxon>
        <taxon>Liliopsida</taxon>
        <taxon>Poales</taxon>
        <taxon>Poaceae</taxon>
        <taxon>PACMAD clade</taxon>
        <taxon>Chloridoideae</taxon>
        <taxon>Cynodonteae</taxon>
        <taxon>Eleusininae</taxon>
        <taxon>Eleusine</taxon>
    </lineage>
</organism>
<gene>
    <name evidence="2" type="primary">ga23287</name>
    <name evidence="2" type="ORF">PR202_ga23287</name>
</gene>
<accession>A0AAV5D5U7</accession>
<dbReference type="EMBL" id="BQKI01000012">
    <property type="protein sequence ID" value="GJN05640.1"/>
    <property type="molecule type" value="Genomic_DNA"/>
</dbReference>